<feature type="compositionally biased region" description="Basic and acidic residues" evidence="1">
    <location>
        <begin position="37"/>
        <end position="53"/>
    </location>
</feature>
<name>A0A6J4PMD8_9ACTN</name>
<dbReference type="EMBL" id="CADCUT010000142">
    <property type="protein sequence ID" value="CAA9416863.1"/>
    <property type="molecule type" value="Genomic_DNA"/>
</dbReference>
<organism evidence="2">
    <name type="scientific">uncultured Rubrobacteraceae bacterium</name>
    <dbReference type="NCBI Taxonomy" id="349277"/>
    <lineage>
        <taxon>Bacteria</taxon>
        <taxon>Bacillati</taxon>
        <taxon>Actinomycetota</taxon>
        <taxon>Rubrobacteria</taxon>
        <taxon>Rubrobacterales</taxon>
        <taxon>Rubrobacteraceae</taxon>
        <taxon>environmental samples</taxon>
    </lineage>
</organism>
<reference evidence="2" key="1">
    <citation type="submission" date="2020-02" db="EMBL/GenBank/DDBJ databases">
        <authorList>
            <person name="Meier V. D."/>
        </authorList>
    </citation>
    <scope>NUCLEOTIDE SEQUENCE</scope>
    <source>
        <strain evidence="2">AVDCRST_MAG03</strain>
    </source>
</reference>
<feature type="region of interest" description="Disordered" evidence="1">
    <location>
        <begin position="208"/>
        <end position="231"/>
    </location>
</feature>
<proteinExistence type="predicted"/>
<feature type="non-terminal residue" evidence="2">
    <location>
        <position position="1"/>
    </location>
</feature>
<feature type="region of interest" description="Disordered" evidence="1">
    <location>
        <begin position="1"/>
        <end position="93"/>
    </location>
</feature>
<gene>
    <name evidence="2" type="ORF">AVDCRST_MAG03-2261</name>
</gene>
<accession>A0A6J4PMD8</accession>
<sequence length="231" mass="25316">ERRGFPPLPFGHLRCDLGPGPNAAPDRRRTPGVPGLRDSRRLRGPEPHREHGLRARRRNAPLGRAATAATRAPAGLRGRFREGGGGRGPGPRGPLAVRDLARGLVADAACDALFRGRRAALVDAWGGRRGPGAVPRQRRAQRRAYGAAVPGWRGDARRDGARIPGLPRGRRLLSVVRRAGRDRGGSCPQRRLRGVGRLLRPVVRRARRPYNPGCDRRGRRHLHGRQRRGAV</sequence>
<feature type="compositionally biased region" description="Basic residues" evidence="1">
    <location>
        <begin position="217"/>
        <end position="231"/>
    </location>
</feature>
<dbReference type="AlphaFoldDB" id="A0A6J4PMD8"/>
<feature type="non-terminal residue" evidence="2">
    <location>
        <position position="231"/>
    </location>
</feature>
<evidence type="ECO:0000256" key="1">
    <source>
        <dbReference type="SAM" id="MobiDB-lite"/>
    </source>
</evidence>
<protein>
    <submittedName>
        <fullName evidence="2">Uncharacterized protein</fullName>
    </submittedName>
</protein>
<feature type="compositionally biased region" description="Low complexity" evidence="1">
    <location>
        <begin position="60"/>
        <end position="77"/>
    </location>
</feature>
<evidence type="ECO:0000313" key="2">
    <source>
        <dbReference type="EMBL" id="CAA9416863.1"/>
    </source>
</evidence>